<dbReference type="InterPro" id="IPR006680">
    <property type="entry name" value="Amidohydro-rel"/>
</dbReference>
<feature type="binding site" evidence="7">
    <location>
        <position position="143"/>
    </location>
    <ligand>
        <name>substrate</name>
    </ligand>
</feature>
<dbReference type="SUPFAM" id="SSF51556">
    <property type="entry name" value="Metallo-dependent hydrolases"/>
    <property type="match status" value="1"/>
</dbReference>
<feature type="binding site" evidence="7">
    <location>
        <position position="230"/>
    </location>
    <ligand>
        <name>substrate</name>
    </ligand>
</feature>
<dbReference type="GO" id="GO:0006046">
    <property type="term" value="P:N-acetylglucosamine catabolic process"/>
    <property type="evidence" value="ECO:0007669"/>
    <property type="project" value="TreeGrafter"/>
</dbReference>
<feature type="domain" description="Amidohydrolase-related" evidence="9">
    <location>
        <begin position="51"/>
        <end position="388"/>
    </location>
</feature>
<reference evidence="10" key="2">
    <citation type="journal article" date="2021" name="PeerJ">
        <title>Extensive microbial diversity within the chicken gut microbiome revealed by metagenomics and culture.</title>
        <authorList>
            <person name="Gilroy R."/>
            <person name="Ravi A."/>
            <person name="Getino M."/>
            <person name="Pursley I."/>
            <person name="Horton D.L."/>
            <person name="Alikhan N.F."/>
            <person name="Baker D."/>
            <person name="Gharbi K."/>
            <person name="Hall N."/>
            <person name="Watson M."/>
            <person name="Adriaenssens E.M."/>
            <person name="Foster-Nyarko E."/>
            <person name="Jarju S."/>
            <person name="Secka A."/>
            <person name="Antonio M."/>
            <person name="Oren A."/>
            <person name="Chaudhuri R.R."/>
            <person name="La Ragione R."/>
            <person name="Hildebrand F."/>
            <person name="Pallen M.J."/>
        </authorList>
    </citation>
    <scope>NUCLEOTIDE SEQUENCE</scope>
    <source>
        <strain evidence="10">ChiHjej12B11-29160</strain>
    </source>
</reference>
<evidence type="ECO:0000313" key="11">
    <source>
        <dbReference type="Proteomes" id="UP000824078"/>
    </source>
</evidence>
<dbReference type="EMBL" id="DVMQ01000017">
    <property type="protein sequence ID" value="HIU24430.1"/>
    <property type="molecule type" value="Genomic_DNA"/>
</dbReference>
<dbReference type="GO" id="GO:0046872">
    <property type="term" value="F:metal ion binding"/>
    <property type="evidence" value="ECO:0007669"/>
    <property type="project" value="UniProtKB-KW"/>
</dbReference>
<name>A0A9D1I006_9ACTN</name>
<dbReference type="Pfam" id="PF01979">
    <property type="entry name" value="Amidohydro_1"/>
    <property type="match status" value="1"/>
</dbReference>
<protein>
    <submittedName>
        <fullName evidence="10">N-acetylglucosamine-6-phosphate deacetylase</fullName>
        <ecNumber evidence="10">3.5.1.25</ecNumber>
    </submittedName>
</protein>
<evidence type="ECO:0000313" key="10">
    <source>
        <dbReference type="EMBL" id="HIU24430.1"/>
    </source>
</evidence>
<evidence type="ECO:0000256" key="5">
    <source>
        <dbReference type="PIRNR" id="PIRNR038994"/>
    </source>
</evidence>
<evidence type="ECO:0000256" key="4">
    <source>
        <dbReference type="ARBA" id="ARBA00023277"/>
    </source>
</evidence>
<reference evidence="10" key="1">
    <citation type="submission" date="2020-10" db="EMBL/GenBank/DDBJ databases">
        <authorList>
            <person name="Gilroy R."/>
        </authorList>
    </citation>
    <scope>NUCLEOTIDE SEQUENCE</scope>
    <source>
        <strain evidence="10">ChiHjej12B11-29160</strain>
    </source>
</reference>
<comment type="similarity">
    <text evidence="1 5">Belongs to the metallo-dependent hydrolases superfamily. NagA family.</text>
</comment>
<dbReference type="SUPFAM" id="SSF51338">
    <property type="entry name" value="Composite domain of metallo-dependent hydrolases"/>
    <property type="match status" value="1"/>
</dbReference>
<comment type="cofactor">
    <cofactor evidence="8">
        <name>a divalent metal cation</name>
        <dbReference type="ChEBI" id="CHEBI:60240"/>
    </cofactor>
    <text evidence="8">Binds 1 divalent metal cation per subunit.</text>
</comment>
<dbReference type="Gene3D" id="2.30.40.10">
    <property type="entry name" value="Urease, subunit C, domain 1"/>
    <property type="match status" value="1"/>
</dbReference>
<sequence>MNSFAVHAHTFVLPGSLAGPGYLSVVDGTIGSWSPTPPQGFEIVEQLDAWVAPGYVDIHIHGFSGHDVMDCDAEGVLIAAQKLLQAGTTSWTPTTLTQPQDEIEQACKCVAQAKKKQAESGYSSRIQGIFLEGPFFVADRAGAQNPRNMLDPNIALINRWQQVSDGLITRCSLAPERSGSETFCAQATEMGVVCSLGHSNATYEQGLAAVAAGARVFVHTYNAMSGLLHRSPGLVGCAMATPTTTAELICDGLHVAPGAVAALVAAKGWEHVALVSDCLRCGGMPEGDYMLGDFPIRVTEGVARLIQEDGTLGNIAGSTLTLARAVQNVVAWGVASPEQAIRMASEVPARAAGIEKSCGSLRTGMPADFNILAPDLSVRSTYLAGRLVTEQ</sequence>
<evidence type="ECO:0000256" key="3">
    <source>
        <dbReference type="ARBA" id="ARBA00022801"/>
    </source>
</evidence>
<gene>
    <name evidence="10" type="primary">nagA</name>
    <name evidence="10" type="ORF">IAD17_05865</name>
</gene>
<dbReference type="PANTHER" id="PTHR11113:SF14">
    <property type="entry name" value="N-ACETYLGLUCOSAMINE-6-PHOSPHATE DEACETYLASE"/>
    <property type="match status" value="1"/>
</dbReference>
<comment type="caution">
    <text evidence="10">The sequence shown here is derived from an EMBL/GenBank/DDBJ whole genome shotgun (WGS) entry which is preliminary data.</text>
</comment>
<dbReference type="InterPro" id="IPR011059">
    <property type="entry name" value="Metal-dep_hydrolase_composite"/>
</dbReference>
<feature type="active site" description="Proton donor/acceptor" evidence="6">
    <location>
        <position position="277"/>
    </location>
</feature>
<feature type="binding site" evidence="8">
    <location>
        <position position="198"/>
    </location>
    <ligand>
        <name>Zn(2+)</name>
        <dbReference type="ChEBI" id="CHEBI:29105"/>
    </ligand>
</feature>
<dbReference type="PIRSF" id="PIRSF038994">
    <property type="entry name" value="NagA"/>
    <property type="match status" value="1"/>
</dbReference>
<dbReference type="InterPro" id="IPR032466">
    <property type="entry name" value="Metal_Hydrolase"/>
</dbReference>
<dbReference type="Proteomes" id="UP000824078">
    <property type="component" value="Unassembled WGS sequence"/>
</dbReference>
<evidence type="ECO:0000256" key="1">
    <source>
        <dbReference type="ARBA" id="ARBA00010716"/>
    </source>
</evidence>
<dbReference type="PANTHER" id="PTHR11113">
    <property type="entry name" value="N-ACETYLGLUCOSAMINE-6-PHOSPHATE DEACETYLASE"/>
    <property type="match status" value="1"/>
</dbReference>
<dbReference type="CDD" id="cd00854">
    <property type="entry name" value="NagA"/>
    <property type="match status" value="1"/>
</dbReference>
<keyword evidence="4 5" id="KW-0119">Carbohydrate metabolism</keyword>
<feature type="binding site" evidence="8">
    <location>
        <position position="219"/>
    </location>
    <ligand>
        <name>Zn(2+)</name>
        <dbReference type="ChEBI" id="CHEBI:29105"/>
    </ligand>
</feature>
<evidence type="ECO:0000256" key="8">
    <source>
        <dbReference type="PIRSR" id="PIRSR038994-3"/>
    </source>
</evidence>
<dbReference type="NCBIfam" id="TIGR00221">
    <property type="entry name" value="nagA"/>
    <property type="match status" value="1"/>
</dbReference>
<evidence type="ECO:0000259" key="9">
    <source>
        <dbReference type="Pfam" id="PF01979"/>
    </source>
</evidence>
<keyword evidence="3 5" id="KW-0378">Hydrolase</keyword>
<feature type="binding site" evidence="7">
    <location>
        <position position="254"/>
    </location>
    <ligand>
        <name>substrate</name>
    </ligand>
</feature>
<proteinExistence type="inferred from homology"/>
<dbReference type="AlphaFoldDB" id="A0A9D1I006"/>
<organism evidence="10 11">
    <name type="scientific">Candidatus Coprovicinus avistercoris</name>
    <dbReference type="NCBI Taxonomy" id="2840754"/>
    <lineage>
        <taxon>Bacteria</taxon>
        <taxon>Bacillati</taxon>
        <taxon>Actinomycetota</taxon>
        <taxon>Coriobacteriia</taxon>
        <taxon>Coriobacteriales</taxon>
        <taxon>Coriobacteriaceae</taxon>
        <taxon>Coriobacteriaceae incertae sedis</taxon>
        <taxon>Candidatus Coprovicinus</taxon>
    </lineage>
</organism>
<evidence type="ECO:0000256" key="7">
    <source>
        <dbReference type="PIRSR" id="PIRSR038994-2"/>
    </source>
</evidence>
<feature type="binding site" evidence="7">
    <location>
        <begin position="315"/>
        <end position="317"/>
    </location>
    <ligand>
        <name>substrate</name>
    </ligand>
</feature>
<evidence type="ECO:0000256" key="2">
    <source>
        <dbReference type="ARBA" id="ARBA00022723"/>
    </source>
</evidence>
<evidence type="ECO:0000256" key="6">
    <source>
        <dbReference type="PIRSR" id="PIRSR038994-1"/>
    </source>
</evidence>
<keyword evidence="2 8" id="KW-0479">Metal-binding</keyword>
<dbReference type="EC" id="3.5.1.25" evidence="10"/>
<feature type="binding site" evidence="8">
    <location>
        <position position="132"/>
    </location>
    <ligand>
        <name>Zn(2+)</name>
        <dbReference type="ChEBI" id="CHEBI:29105"/>
    </ligand>
</feature>
<dbReference type="InterPro" id="IPR003764">
    <property type="entry name" value="GlcNAc_6-P_deAcase"/>
</dbReference>
<dbReference type="Gene3D" id="3.20.20.140">
    <property type="entry name" value="Metal-dependent hydrolases"/>
    <property type="match status" value="1"/>
</dbReference>
<dbReference type="GO" id="GO:0008448">
    <property type="term" value="F:N-acetylglucosamine-6-phosphate deacetylase activity"/>
    <property type="evidence" value="ECO:0007669"/>
    <property type="project" value="UniProtKB-EC"/>
</dbReference>
<accession>A0A9D1I006</accession>
<feature type="binding site" evidence="7">
    <location>
        <begin position="222"/>
        <end position="223"/>
    </location>
    <ligand>
        <name>substrate</name>
    </ligand>
</feature>